<proteinExistence type="predicted"/>
<dbReference type="Proteomes" id="UP000271650">
    <property type="component" value="Chromosome"/>
</dbReference>
<sequence>MPHQPLGPATRLASAMLMALGLAACASLPQPAATPVAPTASASSVTVAPAEAPAAVTADQLLAAGKDLAAAKAYIKAAADTQGDAQLQYLLDAAHASLSGQKPQDAVLLADEVLRLQHDPKLRGEALWIRSQGLMDQGQTPKARGNLEELLTLSSTPQDIRAEALGILATLYTQEGHDLTALNFLIQRDNLLSQGSARDENHRRIRVLLDAQPVAKLQNWQSRTASPLVQEWIALDLIARNTPDPQQREQAIAAWMAAHPHHPAVQFSANTPAAATATSAQGDVCALLPATGPYAPLSQAVAAGLETSARLTGGPAVRVYQSTGNSEYTATLFQRGVKAGCAVFVGPWLRQDINAVVGVRRPGDPPVLTLGLDSDLHQPGLYQFSQSRNAASAQIAQQGYAADYRQVYLLYPQDSSGAAIQAAFLADWKGLGGRVAGVSAYTPGQDPLAAVQPLFSGTIAAHSFVFLVADASVAGQAVPEIHQIKPDLAVFSPSLLSASGLPSDASALAGLASVDMPWIIDPAQAWPQAAALLHTQLPNADDAQWRMAAFGLDAYRLAVQILRHRTDQALQGTTGELHFGANGIVERDMQWMQFQQGQIVPLARAPQPGP</sequence>
<evidence type="ECO:0000313" key="1">
    <source>
        <dbReference type="EMBL" id="XRI77064.1"/>
    </source>
</evidence>
<reference evidence="1 2" key="1">
    <citation type="journal article" date="2019" name="Int. J. Syst. Evol. Microbiol.">
        <title>Acidithiobacillus sulfuriphilus sp. nov.: an extremely acidophilic sulfur-oxidizing chemolithotroph isolated from a neutral pH environment.</title>
        <authorList>
            <person name="Falagan C."/>
            <person name="Moya-Beltran A."/>
            <person name="Castro M."/>
            <person name="Quatrini R."/>
            <person name="Johnson D.B."/>
        </authorList>
    </citation>
    <scope>NUCLEOTIDE SEQUENCE [LARGE SCALE GENOMIC DNA]</scope>
    <source>
        <strain evidence="1 2">CJ-2</strain>
    </source>
</reference>
<accession>A0ACD5HMS5</accession>
<gene>
    <name evidence="1" type="ORF">EC580_014075</name>
</gene>
<protein>
    <submittedName>
        <fullName evidence="1">Penicillin-binding protein activator</fullName>
    </submittedName>
</protein>
<organism evidence="1 2">
    <name type="scientific">Acidithiobacillus sulfuriphilus</name>
    <dbReference type="NCBI Taxonomy" id="1867749"/>
    <lineage>
        <taxon>Bacteria</taxon>
        <taxon>Pseudomonadati</taxon>
        <taxon>Pseudomonadota</taxon>
        <taxon>Acidithiobacillia</taxon>
        <taxon>Acidithiobacillales</taxon>
        <taxon>Acidithiobacillaceae</taxon>
        <taxon>Acidithiobacillus</taxon>
    </lineage>
</organism>
<evidence type="ECO:0000313" key="2">
    <source>
        <dbReference type="Proteomes" id="UP000271650"/>
    </source>
</evidence>
<keyword evidence="2" id="KW-1185">Reference proteome</keyword>
<name>A0ACD5HMS5_9PROT</name>
<dbReference type="EMBL" id="CP127527">
    <property type="protein sequence ID" value="XRI77064.1"/>
    <property type="molecule type" value="Genomic_DNA"/>
</dbReference>